<keyword evidence="3" id="KW-1185">Reference proteome</keyword>
<gene>
    <name evidence="2" type="ORF">C8F04DRAFT_1274140</name>
</gene>
<dbReference type="EMBL" id="JARJCM010000242">
    <property type="protein sequence ID" value="KAJ7021071.1"/>
    <property type="molecule type" value="Genomic_DNA"/>
</dbReference>
<comment type="caution">
    <text evidence="2">The sequence shown here is derived from an EMBL/GenBank/DDBJ whole genome shotgun (WGS) entry which is preliminary data.</text>
</comment>
<dbReference type="AlphaFoldDB" id="A0AAD6S6G3"/>
<evidence type="ECO:0000313" key="2">
    <source>
        <dbReference type="EMBL" id="KAJ7021071.1"/>
    </source>
</evidence>
<proteinExistence type="predicted"/>
<name>A0AAD6S6G3_9AGAR</name>
<protein>
    <submittedName>
        <fullName evidence="2">Uncharacterized protein</fullName>
    </submittedName>
</protein>
<organism evidence="2 3">
    <name type="scientific">Mycena alexandri</name>
    <dbReference type="NCBI Taxonomy" id="1745969"/>
    <lineage>
        <taxon>Eukaryota</taxon>
        <taxon>Fungi</taxon>
        <taxon>Dikarya</taxon>
        <taxon>Basidiomycota</taxon>
        <taxon>Agaricomycotina</taxon>
        <taxon>Agaricomycetes</taxon>
        <taxon>Agaricomycetidae</taxon>
        <taxon>Agaricales</taxon>
        <taxon>Marasmiineae</taxon>
        <taxon>Mycenaceae</taxon>
        <taxon>Mycena</taxon>
    </lineage>
</organism>
<feature type="region of interest" description="Disordered" evidence="1">
    <location>
        <begin position="1"/>
        <end position="21"/>
    </location>
</feature>
<evidence type="ECO:0000313" key="3">
    <source>
        <dbReference type="Proteomes" id="UP001218188"/>
    </source>
</evidence>
<sequence length="66" mass="7477">MVHKFEADSKSPNPYESKSKALTEADVHLRLAEEEAERGQTSLHDVSPTGFIYAGLELEDRQQYLL</sequence>
<reference evidence="2" key="1">
    <citation type="submission" date="2023-03" db="EMBL/GenBank/DDBJ databases">
        <title>Massive genome expansion in bonnet fungi (Mycena s.s.) driven by repeated elements and novel gene families across ecological guilds.</title>
        <authorList>
            <consortium name="Lawrence Berkeley National Laboratory"/>
            <person name="Harder C.B."/>
            <person name="Miyauchi S."/>
            <person name="Viragh M."/>
            <person name="Kuo A."/>
            <person name="Thoen E."/>
            <person name="Andreopoulos B."/>
            <person name="Lu D."/>
            <person name="Skrede I."/>
            <person name="Drula E."/>
            <person name="Henrissat B."/>
            <person name="Morin E."/>
            <person name="Kohler A."/>
            <person name="Barry K."/>
            <person name="LaButti K."/>
            <person name="Morin E."/>
            <person name="Salamov A."/>
            <person name="Lipzen A."/>
            <person name="Mereny Z."/>
            <person name="Hegedus B."/>
            <person name="Baldrian P."/>
            <person name="Stursova M."/>
            <person name="Weitz H."/>
            <person name="Taylor A."/>
            <person name="Grigoriev I.V."/>
            <person name="Nagy L.G."/>
            <person name="Martin F."/>
            <person name="Kauserud H."/>
        </authorList>
    </citation>
    <scope>NUCLEOTIDE SEQUENCE</scope>
    <source>
        <strain evidence="2">CBHHK200</strain>
    </source>
</reference>
<evidence type="ECO:0000256" key="1">
    <source>
        <dbReference type="SAM" id="MobiDB-lite"/>
    </source>
</evidence>
<dbReference type="Proteomes" id="UP001218188">
    <property type="component" value="Unassembled WGS sequence"/>
</dbReference>
<accession>A0AAD6S6G3</accession>